<evidence type="ECO:0000256" key="1">
    <source>
        <dbReference type="ARBA" id="ARBA00006739"/>
    </source>
</evidence>
<protein>
    <submittedName>
        <fullName evidence="4">Uncharacterized protein</fullName>
    </submittedName>
</protein>
<dbReference type="STRING" id="1610493.RPIT_13855"/>
<dbReference type="PANTHER" id="PTHR43685:SF5">
    <property type="entry name" value="GLYCOSYLTRANSFERASE EPSE-RELATED"/>
    <property type="match status" value="1"/>
</dbReference>
<accession>A0A1Q2CI05</accession>
<dbReference type="Proteomes" id="UP000188324">
    <property type="component" value="Chromosome"/>
</dbReference>
<dbReference type="EMBL" id="CP019605">
    <property type="protein sequence ID" value="AQP45756.1"/>
    <property type="molecule type" value="Genomic_DNA"/>
</dbReference>
<comment type="similarity">
    <text evidence="1">Belongs to the glycosyltransferase 2 family.</text>
</comment>
<gene>
    <name evidence="4" type="ORF">RPIT_13855</name>
</gene>
<evidence type="ECO:0000313" key="5">
    <source>
        <dbReference type="Proteomes" id="UP000188324"/>
    </source>
</evidence>
<evidence type="ECO:0000256" key="2">
    <source>
        <dbReference type="ARBA" id="ARBA00022676"/>
    </source>
</evidence>
<dbReference type="Pfam" id="PF00535">
    <property type="entry name" value="Glycos_transf_2"/>
    <property type="match status" value="1"/>
</dbReference>
<proteinExistence type="inferred from homology"/>
<keyword evidence="5" id="KW-1185">Reference proteome</keyword>
<dbReference type="InterPro" id="IPR001173">
    <property type="entry name" value="Glyco_trans_2-like"/>
</dbReference>
<keyword evidence="2" id="KW-0328">Glycosyltransferase</keyword>
<name>A0A1Q2CI05_9ACTN</name>
<dbReference type="CDD" id="cd00761">
    <property type="entry name" value="Glyco_tranf_GTA_type"/>
    <property type="match status" value="1"/>
</dbReference>
<evidence type="ECO:0000256" key="3">
    <source>
        <dbReference type="ARBA" id="ARBA00022679"/>
    </source>
</evidence>
<dbReference type="PANTHER" id="PTHR43685">
    <property type="entry name" value="GLYCOSYLTRANSFERASE"/>
    <property type="match status" value="1"/>
</dbReference>
<evidence type="ECO:0000313" key="4">
    <source>
        <dbReference type="EMBL" id="AQP45756.1"/>
    </source>
</evidence>
<dbReference type="OrthoDB" id="8549922at2"/>
<dbReference type="AlphaFoldDB" id="A0A1Q2CI05"/>
<organism evidence="4 5">
    <name type="scientific">Tessaracoccus flavus</name>
    <dbReference type="NCBI Taxonomy" id="1610493"/>
    <lineage>
        <taxon>Bacteria</taxon>
        <taxon>Bacillati</taxon>
        <taxon>Actinomycetota</taxon>
        <taxon>Actinomycetes</taxon>
        <taxon>Propionibacteriales</taxon>
        <taxon>Propionibacteriaceae</taxon>
        <taxon>Tessaracoccus</taxon>
    </lineage>
</organism>
<dbReference type="Gene3D" id="3.90.550.10">
    <property type="entry name" value="Spore Coat Polysaccharide Biosynthesis Protein SpsA, Chain A"/>
    <property type="match status" value="1"/>
</dbReference>
<reference evidence="4 5" key="1">
    <citation type="journal article" date="2016" name="Int. J. Syst. Evol. Microbiol.">
        <title>Tessaracoccus flavus sp. nov., isolated from the drainage system of a lindane-producing factory.</title>
        <authorList>
            <person name="Kumari R."/>
            <person name="Singh P."/>
            <person name="Schumann P."/>
            <person name="Lal R."/>
        </authorList>
    </citation>
    <scope>NUCLEOTIDE SEQUENCE [LARGE SCALE GENOMIC DNA]</scope>
    <source>
        <strain evidence="4 5">RP1T</strain>
    </source>
</reference>
<dbReference type="SUPFAM" id="SSF53448">
    <property type="entry name" value="Nucleotide-diphospho-sugar transferases"/>
    <property type="match status" value="1"/>
</dbReference>
<keyword evidence="3" id="KW-0808">Transferase</keyword>
<dbReference type="InterPro" id="IPR050834">
    <property type="entry name" value="Glycosyltransf_2"/>
</dbReference>
<dbReference type="GO" id="GO:0016757">
    <property type="term" value="F:glycosyltransferase activity"/>
    <property type="evidence" value="ECO:0007669"/>
    <property type="project" value="UniProtKB-KW"/>
</dbReference>
<dbReference type="KEGG" id="tfl:RPIT_13855"/>
<dbReference type="RefSeq" id="WP_077343964.1">
    <property type="nucleotide sequence ID" value="NZ_FNPU01000011.1"/>
</dbReference>
<dbReference type="InterPro" id="IPR029044">
    <property type="entry name" value="Nucleotide-diphossugar_trans"/>
</dbReference>
<sequence length="284" mass="31955">MTTPRVSIIMAVLNAQTTLEAALASIAAQTFTDWEFVICDDGSSDETAEILASFRSTLGAERVTVLTNPVNRKLAYSLNRCLDAARGEFIARMDGDDLSEPDRLEKQLAYLDDHADVDLVGTAMRRFNGGGLGEVVQPAAEAPDRWVLARASGAPFFHATVLARRAVFDAVGNYTVSWRTERCEDLDLWYKFFAAGLRGRNLSEPLYRVREDAAAIRRRRPWGRLGSFATSFKGAWMLGYPPSAYIRELANLMKIFVPYRVFDLHRAWTQSRASRHDRPNRESR</sequence>